<name>A0AAV9X573_9PEZI</name>
<keyword evidence="2" id="KW-1185">Reference proteome</keyword>
<accession>A0AAV9X573</accession>
<dbReference type="AlphaFoldDB" id="A0AAV9X573"/>
<protein>
    <submittedName>
        <fullName evidence="1">Uncharacterized protein</fullName>
    </submittedName>
</protein>
<evidence type="ECO:0000313" key="1">
    <source>
        <dbReference type="EMBL" id="KAK6530425.1"/>
    </source>
</evidence>
<evidence type="ECO:0000313" key="2">
    <source>
        <dbReference type="Proteomes" id="UP001365542"/>
    </source>
</evidence>
<dbReference type="Proteomes" id="UP001365542">
    <property type="component" value="Unassembled WGS sequence"/>
</dbReference>
<organism evidence="1 2">
    <name type="scientific">Orbilia ellipsospora</name>
    <dbReference type="NCBI Taxonomy" id="2528407"/>
    <lineage>
        <taxon>Eukaryota</taxon>
        <taxon>Fungi</taxon>
        <taxon>Dikarya</taxon>
        <taxon>Ascomycota</taxon>
        <taxon>Pezizomycotina</taxon>
        <taxon>Orbiliomycetes</taxon>
        <taxon>Orbiliales</taxon>
        <taxon>Orbiliaceae</taxon>
        <taxon>Orbilia</taxon>
    </lineage>
</organism>
<dbReference type="EMBL" id="JAVHJO010000013">
    <property type="protein sequence ID" value="KAK6530425.1"/>
    <property type="molecule type" value="Genomic_DNA"/>
</dbReference>
<comment type="caution">
    <text evidence="1">The sequence shown here is derived from an EMBL/GenBank/DDBJ whole genome shotgun (WGS) entry which is preliminary data.</text>
</comment>
<sequence>MMEAIEHHLARRPDLIIDLYGGDSDSPTDRVLATLGSVVNASPVWARLLASDNGFAQLPTNIYSNRAIPILSLPNDDATAMLTLLNIIHYQHRSIPRSLTYEELLQVAIVCDKYDCENLAYPWAETWMNGLLDDPKYDYISPGYEGLFFIGAVFKYSSERFALVVEKLSARLIVEISDWPSRKSESFIRKPFNMLVDSEIVVVSTDMIPGPILEHMWHERASNFQKLLDITTPFYKDIGLSGDLTESSDYISLCPHITCSDVATGSIVRHLRHAGLPISTQSPFFETCLKNDALWLTCNKYRQIRCWSMVPNNKNGTVLHDSNNSVTPLGDKQRAMDLVVRLIKTPCTLDFKLPEWKIPSPGYVNEKTDWPFCFSELTSTSYLCGFAERMNRFHTDINSLLDSVAGYKLNGEA</sequence>
<gene>
    <name evidence="1" type="ORF">TWF694_003777</name>
</gene>
<proteinExistence type="predicted"/>
<reference evidence="1 2" key="1">
    <citation type="submission" date="2019-10" db="EMBL/GenBank/DDBJ databases">
        <authorList>
            <person name="Palmer J.M."/>
        </authorList>
    </citation>
    <scope>NUCLEOTIDE SEQUENCE [LARGE SCALE GENOMIC DNA]</scope>
    <source>
        <strain evidence="1 2">TWF694</strain>
    </source>
</reference>